<comment type="caution">
    <text evidence="5">The sequence shown here is derived from an EMBL/GenBank/DDBJ whole genome shotgun (WGS) entry which is preliminary data.</text>
</comment>
<dbReference type="GO" id="GO:0042918">
    <property type="term" value="P:alkanesulfonate transmembrane transport"/>
    <property type="evidence" value="ECO:0007669"/>
    <property type="project" value="TreeGrafter"/>
</dbReference>
<evidence type="ECO:0000259" key="4">
    <source>
        <dbReference type="Pfam" id="PF04069"/>
    </source>
</evidence>
<dbReference type="GO" id="GO:0043190">
    <property type="term" value="C:ATP-binding cassette (ABC) transporter complex"/>
    <property type="evidence" value="ECO:0007669"/>
    <property type="project" value="InterPro"/>
</dbReference>
<name>A0A9X4KKY3_9BACL</name>
<dbReference type="PROSITE" id="PS51257">
    <property type="entry name" value="PROKAR_LIPOPROTEIN"/>
    <property type="match status" value="1"/>
</dbReference>
<evidence type="ECO:0000313" key="6">
    <source>
        <dbReference type="Proteomes" id="UP001153387"/>
    </source>
</evidence>
<proteinExistence type="inferred from homology"/>
<dbReference type="InterPro" id="IPR007210">
    <property type="entry name" value="ABC_Gly_betaine_transp_sub-bd"/>
</dbReference>
<keyword evidence="3" id="KW-0732">Signal</keyword>
<comment type="similarity">
    <text evidence="2">Belongs to the bacterial solute-binding protein SsuA/TauA family.</text>
</comment>
<dbReference type="GO" id="GO:0042597">
    <property type="term" value="C:periplasmic space"/>
    <property type="evidence" value="ECO:0007669"/>
    <property type="project" value="UniProtKB-SubCell"/>
</dbReference>
<comment type="subcellular location">
    <subcellularLocation>
        <location evidence="1">Periplasm</location>
    </subcellularLocation>
</comment>
<dbReference type="Gene3D" id="3.40.190.10">
    <property type="entry name" value="Periplasmic binding protein-like II"/>
    <property type="match status" value="2"/>
</dbReference>
<evidence type="ECO:0000256" key="1">
    <source>
        <dbReference type="ARBA" id="ARBA00004418"/>
    </source>
</evidence>
<keyword evidence="6" id="KW-1185">Reference proteome</keyword>
<reference evidence="5 6" key="1">
    <citation type="submission" date="2022-10" db="EMBL/GenBank/DDBJ databases">
        <title>Comparative genomic analysis of Cohnella hashimotonis sp. nov., isolated from the International Space Station.</title>
        <authorList>
            <person name="Simpson A."/>
            <person name="Venkateswaran K."/>
        </authorList>
    </citation>
    <scope>NUCLEOTIDE SEQUENCE [LARGE SCALE GENOMIC DNA]</scope>
    <source>
        <strain evidence="5 6">DSM 18997</strain>
    </source>
</reference>
<evidence type="ECO:0000313" key="5">
    <source>
        <dbReference type="EMBL" id="MDG0793948.1"/>
    </source>
</evidence>
<sequence>MKFIRLVGIVLLAAMMGLIAGCGDPGSKSKEIRIGFQTIPNTEAVAKGAGWHEKALSGWKVKWVPFDSGRDVNNALASDSIDIGLVGSTLVSTGLSKGIDYEVIWLADVIGDNEALVVKDTSGIQEIGDLVGKTIAVTFGSTTQYSLLGALQASQIDSGKVHIIDMKPADMLAAWNRGDIDGGYVWQPTLQQMQQNGGTCADHKRATGT</sequence>
<dbReference type="PANTHER" id="PTHR30024:SF47">
    <property type="entry name" value="TAURINE-BINDING PERIPLASMIC PROTEIN"/>
    <property type="match status" value="1"/>
</dbReference>
<dbReference type="EMBL" id="JAPDHZ010000005">
    <property type="protein sequence ID" value="MDG0793948.1"/>
    <property type="molecule type" value="Genomic_DNA"/>
</dbReference>
<dbReference type="AlphaFoldDB" id="A0A9X4KKY3"/>
<dbReference type="Pfam" id="PF04069">
    <property type="entry name" value="OpuAC"/>
    <property type="match status" value="1"/>
</dbReference>
<dbReference type="PANTHER" id="PTHR30024">
    <property type="entry name" value="ALIPHATIC SULFONATES-BINDING PROTEIN-RELATED"/>
    <property type="match status" value="1"/>
</dbReference>
<organism evidence="5 6">
    <name type="scientific">Cohnella ginsengisoli</name>
    <dbReference type="NCBI Taxonomy" id="425004"/>
    <lineage>
        <taxon>Bacteria</taxon>
        <taxon>Bacillati</taxon>
        <taxon>Bacillota</taxon>
        <taxon>Bacilli</taxon>
        <taxon>Bacillales</taxon>
        <taxon>Paenibacillaceae</taxon>
        <taxon>Cohnella</taxon>
    </lineage>
</organism>
<dbReference type="SUPFAM" id="SSF53850">
    <property type="entry name" value="Periplasmic binding protein-like II"/>
    <property type="match status" value="1"/>
</dbReference>
<feature type="domain" description="ABC-type glycine betaine transport system substrate-binding" evidence="4">
    <location>
        <begin position="30"/>
        <end position="191"/>
    </location>
</feature>
<dbReference type="RefSeq" id="WP_277567726.1">
    <property type="nucleotide sequence ID" value="NZ_JAPDHZ010000005.1"/>
</dbReference>
<dbReference type="GO" id="GO:0022857">
    <property type="term" value="F:transmembrane transporter activity"/>
    <property type="evidence" value="ECO:0007669"/>
    <property type="project" value="InterPro"/>
</dbReference>
<gene>
    <name evidence="5" type="ORF">OMP38_26330</name>
</gene>
<dbReference type="Proteomes" id="UP001153387">
    <property type="component" value="Unassembled WGS sequence"/>
</dbReference>
<evidence type="ECO:0000256" key="2">
    <source>
        <dbReference type="ARBA" id="ARBA00010742"/>
    </source>
</evidence>
<protein>
    <submittedName>
        <fullName evidence="5">ABC transporter substrate-binding protein</fullName>
    </submittedName>
</protein>
<accession>A0A9X4KKY3</accession>
<evidence type="ECO:0000256" key="3">
    <source>
        <dbReference type="ARBA" id="ARBA00022729"/>
    </source>
</evidence>